<sequence length="369" mass="40983">MRYYPVVEPSIGALEKKYVDDCLRTGWVGSWGKYIGKFEDAFARLVGVRHAATTSNGTVSLHLILLALGIGAGDEVIVPDFTYVASANAVRYVGATPVFVDCDLDSFNIDPEKIEEKITTRTKAVMVTHIFGNPCRMDRIMPIARRYGIPVIEDAAQAHGTLFQGRAAGSFGRAASFSFFGSKTMTTGEGGMVVTNAEPLSEKIRLLKNQGQSPRRRYYHDVLGYNYRMTNIQAAIGLAQLERLHSILAAKWRIHGWYQKYLAPLADKGLICFQKETPDGKATWWVNAIVLRNASVERLAKKLARSGIDTRPFFVPMHEIPHLKRHGDFPNSRTLSAGGIILPSGVLLNEKDVMRISEKVANILRRMTA</sequence>
<dbReference type="InterPro" id="IPR015424">
    <property type="entry name" value="PyrdxlP-dep_Trfase"/>
</dbReference>
<dbReference type="Pfam" id="PF01041">
    <property type="entry name" value="DegT_DnrJ_EryC1"/>
    <property type="match status" value="1"/>
</dbReference>
<dbReference type="PANTHER" id="PTHR30244">
    <property type="entry name" value="TRANSAMINASE"/>
    <property type="match status" value="1"/>
</dbReference>
<dbReference type="FunFam" id="3.40.640.10:FF:000090">
    <property type="entry name" value="Pyridoxal phosphate-dependent aminotransferase"/>
    <property type="match status" value="1"/>
</dbReference>
<dbReference type="GO" id="GO:0030170">
    <property type="term" value="F:pyridoxal phosphate binding"/>
    <property type="evidence" value="ECO:0007669"/>
    <property type="project" value="TreeGrafter"/>
</dbReference>
<keyword evidence="2" id="KW-0032">Aminotransferase</keyword>
<dbReference type="PIRSF" id="PIRSF000390">
    <property type="entry name" value="PLP_StrS"/>
    <property type="match status" value="1"/>
</dbReference>
<dbReference type="CDD" id="cd00616">
    <property type="entry name" value="AHBA_syn"/>
    <property type="match status" value="1"/>
</dbReference>
<dbReference type="EMBL" id="MHQT01000031">
    <property type="protein sequence ID" value="OHA09058.1"/>
    <property type="molecule type" value="Genomic_DNA"/>
</dbReference>
<evidence type="ECO:0000313" key="9">
    <source>
        <dbReference type="EMBL" id="OHA09058.1"/>
    </source>
</evidence>
<evidence type="ECO:0000256" key="5">
    <source>
        <dbReference type="ARBA" id="ARBA00037999"/>
    </source>
</evidence>
<dbReference type="Gene3D" id="3.40.640.10">
    <property type="entry name" value="Type I PLP-dependent aspartate aminotransferase-like (Major domain)"/>
    <property type="match status" value="1"/>
</dbReference>
<evidence type="ECO:0000313" key="10">
    <source>
        <dbReference type="Proteomes" id="UP000178977"/>
    </source>
</evidence>
<evidence type="ECO:0000256" key="8">
    <source>
        <dbReference type="RuleBase" id="RU004508"/>
    </source>
</evidence>
<organism evidence="9 10">
    <name type="scientific">Candidatus Sungbacteria bacterium RIFCSPLOWO2_01_FULL_60_25</name>
    <dbReference type="NCBI Taxonomy" id="1802281"/>
    <lineage>
        <taxon>Bacteria</taxon>
        <taxon>Candidatus Sungiibacteriota</taxon>
    </lineage>
</organism>
<dbReference type="SUPFAM" id="SSF53383">
    <property type="entry name" value="PLP-dependent transferases"/>
    <property type="match status" value="1"/>
</dbReference>
<proteinExistence type="inferred from homology"/>
<evidence type="ECO:0000256" key="4">
    <source>
        <dbReference type="ARBA" id="ARBA00022898"/>
    </source>
</evidence>
<reference evidence="9 10" key="1">
    <citation type="journal article" date="2016" name="Nat. Commun.">
        <title>Thousands of microbial genomes shed light on interconnected biogeochemical processes in an aquifer system.</title>
        <authorList>
            <person name="Anantharaman K."/>
            <person name="Brown C.T."/>
            <person name="Hug L.A."/>
            <person name="Sharon I."/>
            <person name="Castelle C.J."/>
            <person name="Probst A.J."/>
            <person name="Thomas B.C."/>
            <person name="Singh A."/>
            <person name="Wilkins M.J."/>
            <person name="Karaoz U."/>
            <person name="Brodie E.L."/>
            <person name="Williams K.H."/>
            <person name="Hubbard S.S."/>
            <person name="Banfield J.F."/>
        </authorList>
    </citation>
    <scope>NUCLEOTIDE SEQUENCE [LARGE SCALE GENOMIC DNA]</scope>
</reference>
<comment type="similarity">
    <text evidence="5 8">Belongs to the DegT/DnrJ/EryC1 family.</text>
</comment>
<dbReference type="GO" id="GO:0008483">
    <property type="term" value="F:transaminase activity"/>
    <property type="evidence" value="ECO:0007669"/>
    <property type="project" value="UniProtKB-KW"/>
</dbReference>
<comment type="caution">
    <text evidence="9">The sequence shown here is derived from an EMBL/GenBank/DDBJ whole genome shotgun (WGS) entry which is preliminary data.</text>
</comment>
<protein>
    <recommendedName>
        <fullName evidence="11">Aminotransferase DegT</fullName>
    </recommendedName>
</protein>
<dbReference type="PANTHER" id="PTHR30244:SF34">
    <property type="entry name" value="DTDP-4-AMINO-4,6-DIDEOXYGALACTOSE TRANSAMINASE"/>
    <property type="match status" value="1"/>
</dbReference>
<keyword evidence="4 7" id="KW-0663">Pyridoxal phosphate</keyword>
<name>A0A1G2LBT2_9BACT</name>
<dbReference type="Proteomes" id="UP000178977">
    <property type="component" value="Unassembled WGS sequence"/>
</dbReference>
<evidence type="ECO:0000256" key="3">
    <source>
        <dbReference type="ARBA" id="ARBA00022679"/>
    </source>
</evidence>
<dbReference type="InterPro" id="IPR015422">
    <property type="entry name" value="PyrdxlP-dep_Trfase_small"/>
</dbReference>
<dbReference type="Gene3D" id="3.90.1150.10">
    <property type="entry name" value="Aspartate Aminotransferase, domain 1"/>
    <property type="match status" value="1"/>
</dbReference>
<evidence type="ECO:0000256" key="6">
    <source>
        <dbReference type="PIRSR" id="PIRSR000390-1"/>
    </source>
</evidence>
<feature type="modified residue" description="N6-(pyridoxal phosphate)lysine" evidence="7">
    <location>
        <position position="183"/>
    </location>
</feature>
<dbReference type="AlphaFoldDB" id="A0A1G2LBT2"/>
<comment type="cofactor">
    <cofactor evidence="1">
        <name>pyridoxal 5'-phosphate</name>
        <dbReference type="ChEBI" id="CHEBI:597326"/>
    </cofactor>
</comment>
<gene>
    <name evidence="9" type="ORF">A3A44_00530</name>
</gene>
<keyword evidence="3" id="KW-0808">Transferase</keyword>
<evidence type="ECO:0008006" key="11">
    <source>
        <dbReference type="Google" id="ProtNLM"/>
    </source>
</evidence>
<evidence type="ECO:0000256" key="2">
    <source>
        <dbReference type="ARBA" id="ARBA00022576"/>
    </source>
</evidence>
<feature type="active site" description="Proton acceptor" evidence="6">
    <location>
        <position position="183"/>
    </location>
</feature>
<evidence type="ECO:0000256" key="7">
    <source>
        <dbReference type="PIRSR" id="PIRSR000390-2"/>
    </source>
</evidence>
<evidence type="ECO:0000256" key="1">
    <source>
        <dbReference type="ARBA" id="ARBA00001933"/>
    </source>
</evidence>
<dbReference type="InterPro" id="IPR015421">
    <property type="entry name" value="PyrdxlP-dep_Trfase_major"/>
</dbReference>
<dbReference type="GO" id="GO:0000271">
    <property type="term" value="P:polysaccharide biosynthetic process"/>
    <property type="evidence" value="ECO:0007669"/>
    <property type="project" value="TreeGrafter"/>
</dbReference>
<dbReference type="STRING" id="1802281.A3A44_00530"/>
<accession>A0A1G2LBT2</accession>
<dbReference type="InterPro" id="IPR000653">
    <property type="entry name" value="DegT/StrS_aminotransferase"/>
</dbReference>